<accession>A0ABM1BUC4</accession>
<evidence type="ECO:0000259" key="7">
    <source>
        <dbReference type="PROSITE" id="PS50888"/>
    </source>
</evidence>
<dbReference type="GeneID" id="106472714"/>
<organism evidence="8 9">
    <name type="scientific">Limulus polyphemus</name>
    <name type="common">Atlantic horseshoe crab</name>
    <dbReference type="NCBI Taxonomy" id="6850"/>
    <lineage>
        <taxon>Eukaryota</taxon>
        <taxon>Metazoa</taxon>
        <taxon>Ecdysozoa</taxon>
        <taxon>Arthropoda</taxon>
        <taxon>Chelicerata</taxon>
        <taxon>Merostomata</taxon>
        <taxon>Xiphosura</taxon>
        <taxon>Limulidae</taxon>
        <taxon>Limulus</taxon>
    </lineage>
</organism>
<feature type="region of interest" description="Disordered" evidence="6">
    <location>
        <begin position="1"/>
        <end position="31"/>
    </location>
</feature>
<evidence type="ECO:0000256" key="3">
    <source>
        <dbReference type="ARBA" id="ARBA00023163"/>
    </source>
</evidence>
<keyword evidence="2" id="KW-0805">Transcription regulation</keyword>
<feature type="domain" description="BHLH" evidence="7">
    <location>
        <begin position="198"/>
        <end position="254"/>
    </location>
</feature>
<dbReference type="Pfam" id="PF00010">
    <property type="entry name" value="HLH"/>
    <property type="match status" value="1"/>
</dbReference>
<evidence type="ECO:0000256" key="5">
    <source>
        <dbReference type="SAM" id="Coils"/>
    </source>
</evidence>
<comment type="subcellular location">
    <subcellularLocation>
        <location evidence="1">Nucleus</location>
    </subcellularLocation>
</comment>
<sequence length="312" mass="34451">MDMLDQPLDTSGDQVNDSGTSDDTSHIPADDNTVNTVEDAIELHATQPTSNLLDPTVHYQFRAENGHGTVTYRVVQVAPECDVNTDASAHVVTTAAALVGQQVAQTILTSYSTTNDGDSPTSDVQPSDTRFAYFPAVADGSITSSQSEATALPAPSPGQFYVMMSPQDVLQPGQRTLAPRTHQFSPKLDITRTARDERRRATHNEVERKRRDKINNWIMKLSKVVPDCSSDHTKQGQQSKGGVLAKACDYIQELRNANARLPEILKENERLTMDVELLRRQCEDIKNENQMFQVHLQQQGITVTDRMGTNGT</sequence>
<evidence type="ECO:0000313" key="9">
    <source>
        <dbReference type="RefSeq" id="XP_013788822.1"/>
    </source>
</evidence>
<keyword evidence="3" id="KW-0804">Transcription</keyword>
<dbReference type="InterPro" id="IPR036638">
    <property type="entry name" value="HLH_DNA-bd_sf"/>
</dbReference>
<name>A0ABM1BUC4_LIMPO</name>
<feature type="compositionally biased region" description="Polar residues" evidence="6">
    <location>
        <begin position="8"/>
        <end position="22"/>
    </location>
</feature>
<dbReference type="PROSITE" id="PS50888">
    <property type="entry name" value="BHLH"/>
    <property type="match status" value="1"/>
</dbReference>
<keyword evidence="4" id="KW-0539">Nucleus</keyword>
<proteinExistence type="predicted"/>
<keyword evidence="5" id="KW-0175">Coiled coil</keyword>
<evidence type="ECO:0000256" key="6">
    <source>
        <dbReference type="SAM" id="MobiDB-lite"/>
    </source>
</evidence>
<evidence type="ECO:0000256" key="1">
    <source>
        <dbReference type="ARBA" id="ARBA00004123"/>
    </source>
</evidence>
<reference evidence="9" key="1">
    <citation type="submission" date="2025-08" db="UniProtKB">
        <authorList>
            <consortium name="RefSeq"/>
        </authorList>
    </citation>
    <scope>IDENTIFICATION</scope>
    <source>
        <tissue evidence="9">Muscle</tissue>
    </source>
</reference>
<dbReference type="RefSeq" id="XP_013788822.1">
    <property type="nucleotide sequence ID" value="XM_013933368.2"/>
</dbReference>
<evidence type="ECO:0000313" key="8">
    <source>
        <dbReference type="Proteomes" id="UP000694941"/>
    </source>
</evidence>
<feature type="coiled-coil region" evidence="5">
    <location>
        <begin position="254"/>
        <end position="288"/>
    </location>
</feature>
<evidence type="ECO:0000256" key="4">
    <source>
        <dbReference type="ARBA" id="ARBA00023242"/>
    </source>
</evidence>
<evidence type="ECO:0000256" key="2">
    <source>
        <dbReference type="ARBA" id="ARBA00023015"/>
    </source>
</evidence>
<dbReference type="Proteomes" id="UP000694941">
    <property type="component" value="Unplaced"/>
</dbReference>
<dbReference type="PANTHER" id="PTHR46117">
    <property type="entry name" value="FI24210P1"/>
    <property type="match status" value="1"/>
</dbReference>
<keyword evidence="8" id="KW-1185">Reference proteome</keyword>
<dbReference type="InterPro" id="IPR051732">
    <property type="entry name" value="USF"/>
</dbReference>
<protein>
    <submittedName>
        <fullName evidence="9">Upstream stimulatory factor-like isoform X3</fullName>
    </submittedName>
</protein>
<gene>
    <name evidence="9" type="primary">LOC106472714</name>
</gene>
<dbReference type="InterPro" id="IPR011598">
    <property type="entry name" value="bHLH_dom"/>
</dbReference>
<dbReference type="PANTHER" id="PTHR46117:SF3">
    <property type="entry name" value="FI24210P1"/>
    <property type="match status" value="1"/>
</dbReference>
<dbReference type="Gene3D" id="4.10.280.10">
    <property type="entry name" value="Helix-loop-helix DNA-binding domain"/>
    <property type="match status" value="1"/>
</dbReference>
<dbReference type="SUPFAM" id="SSF47459">
    <property type="entry name" value="HLH, helix-loop-helix DNA-binding domain"/>
    <property type="match status" value="1"/>
</dbReference>
<dbReference type="SMART" id="SM00353">
    <property type="entry name" value="HLH"/>
    <property type="match status" value="1"/>
</dbReference>